<accession>A0ABU2FDM8</accession>
<keyword evidence="3" id="KW-1185">Reference proteome</keyword>
<keyword evidence="1" id="KW-0812">Transmembrane</keyword>
<feature type="transmembrane region" description="Helical" evidence="1">
    <location>
        <begin position="35"/>
        <end position="56"/>
    </location>
</feature>
<dbReference type="RefSeq" id="WP_310920030.1">
    <property type="nucleotide sequence ID" value="NZ_JAMQON010000003.1"/>
</dbReference>
<reference evidence="2 3" key="1">
    <citation type="submission" date="2022-06" db="EMBL/GenBank/DDBJ databases">
        <title>Haloarcula sp. a new haloarchaeum isolate from saline soil.</title>
        <authorList>
            <person name="Strakova D."/>
            <person name="Galisteo C."/>
            <person name="Sanchez-Porro C."/>
            <person name="Ventosa A."/>
        </authorList>
    </citation>
    <scope>NUCLEOTIDE SEQUENCE [LARGE SCALE GENOMIC DNA]</scope>
    <source>
        <strain evidence="2 3">S1CR25-12</strain>
    </source>
</reference>
<evidence type="ECO:0000313" key="2">
    <source>
        <dbReference type="EMBL" id="MDS0260366.1"/>
    </source>
</evidence>
<feature type="transmembrane region" description="Helical" evidence="1">
    <location>
        <begin position="7"/>
        <end position="29"/>
    </location>
</feature>
<feature type="transmembrane region" description="Helical" evidence="1">
    <location>
        <begin position="68"/>
        <end position="86"/>
    </location>
</feature>
<feature type="transmembrane region" description="Helical" evidence="1">
    <location>
        <begin position="106"/>
        <end position="128"/>
    </location>
</feature>
<protein>
    <submittedName>
        <fullName evidence="2">Uncharacterized protein</fullName>
    </submittedName>
</protein>
<gene>
    <name evidence="2" type="ORF">NDI56_13260</name>
</gene>
<comment type="caution">
    <text evidence="2">The sequence shown here is derived from an EMBL/GenBank/DDBJ whole genome shotgun (WGS) entry which is preliminary data.</text>
</comment>
<dbReference type="Proteomes" id="UP001259659">
    <property type="component" value="Unassembled WGS sequence"/>
</dbReference>
<dbReference type="EMBL" id="JAMQON010000003">
    <property type="protein sequence ID" value="MDS0260366.1"/>
    <property type="molecule type" value="Genomic_DNA"/>
</dbReference>
<organism evidence="2 3">
    <name type="scientific">Haloarcula saliterrae</name>
    <dbReference type="NCBI Taxonomy" id="2950534"/>
    <lineage>
        <taxon>Archaea</taxon>
        <taxon>Methanobacteriati</taxon>
        <taxon>Methanobacteriota</taxon>
        <taxon>Stenosarchaea group</taxon>
        <taxon>Halobacteria</taxon>
        <taxon>Halobacteriales</taxon>
        <taxon>Haloarculaceae</taxon>
        <taxon>Haloarcula</taxon>
    </lineage>
</organism>
<evidence type="ECO:0000256" key="1">
    <source>
        <dbReference type="SAM" id="Phobius"/>
    </source>
</evidence>
<evidence type="ECO:0000313" key="3">
    <source>
        <dbReference type="Proteomes" id="UP001259659"/>
    </source>
</evidence>
<sequence length="149" mass="15781">MWLQRHSVVEIAGFVGGALAVAVAETSIFAEPTKWVVALVATVVGGLVLGHAQYAVERDSASGRRPIFDAPAANVGWWALFYALVFHTPPRVATEGASSLSDLGVLPGWFVVAAFVLVTLVSLALGGVDPRVRPSYSEYTGKRDTLGEE</sequence>
<name>A0ABU2FDM8_9EURY</name>
<proteinExistence type="predicted"/>
<keyword evidence="1" id="KW-1133">Transmembrane helix</keyword>
<keyword evidence="1" id="KW-0472">Membrane</keyword>